<dbReference type="CDD" id="cd07341">
    <property type="entry name" value="M56_BlaR1_MecR1_like"/>
    <property type="match status" value="1"/>
</dbReference>
<reference evidence="3 6" key="1">
    <citation type="submission" date="2016-11" db="EMBL/GenBank/DDBJ databases">
        <title>Whole genomes of Flavobacteriaceae.</title>
        <authorList>
            <person name="Stine C."/>
            <person name="Li C."/>
            <person name="Tadesse D."/>
        </authorList>
    </citation>
    <scope>NUCLEOTIDE SEQUENCE [LARGE SCALE GENOMIC DNA]</scope>
    <source>
        <strain evidence="3 6">ATCC 19366</strain>
    </source>
</reference>
<keyword evidence="1" id="KW-0472">Membrane</keyword>
<dbReference type="AlphaFoldDB" id="A0AB36P3E2"/>
<dbReference type="Pfam" id="PF03544">
    <property type="entry name" value="TonB_C"/>
    <property type="match status" value="1"/>
</dbReference>
<keyword evidence="1" id="KW-0812">Transmembrane</keyword>
<evidence type="ECO:0000313" key="6">
    <source>
        <dbReference type="Proteomes" id="UP000198431"/>
    </source>
</evidence>
<dbReference type="InterPro" id="IPR008756">
    <property type="entry name" value="Peptidase_M56"/>
</dbReference>
<protein>
    <submittedName>
        <fullName evidence="3">Peptidase M56, BlaR1</fullName>
    </submittedName>
    <submittedName>
        <fullName evidence="4">TonB protein C-terminal</fullName>
    </submittedName>
</protein>
<evidence type="ECO:0000313" key="4">
    <source>
        <dbReference type="EMBL" id="SHM09697.1"/>
    </source>
</evidence>
<comment type="caution">
    <text evidence="3">The sequence shown here is derived from an EMBL/GenBank/DDBJ whole genome shotgun (WGS) entry which is preliminary data.</text>
</comment>
<feature type="transmembrane region" description="Helical" evidence="1">
    <location>
        <begin position="86"/>
        <end position="114"/>
    </location>
</feature>
<evidence type="ECO:0000259" key="2">
    <source>
        <dbReference type="PROSITE" id="PS52015"/>
    </source>
</evidence>
<accession>A0AB36P3E2</accession>
<dbReference type="GO" id="GO:0055085">
    <property type="term" value="P:transmembrane transport"/>
    <property type="evidence" value="ECO:0007669"/>
    <property type="project" value="InterPro"/>
</dbReference>
<dbReference type="EMBL" id="MUHB01000007">
    <property type="protein sequence ID" value="OXB05752.1"/>
    <property type="molecule type" value="Genomic_DNA"/>
</dbReference>
<reference evidence="4 5" key="2">
    <citation type="submission" date="2016-11" db="EMBL/GenBank/DDBJ databases">
        <authorList>
            <person name="Varghese N."/>
            <person name="Submissions S."/>
        </authorList>
    </citation>
    <scope>NUCLEOTIDE SEQUENCE [LARGE SCALE GENOMIC DNA]</scope>
    <source>
        <strain evidence="4 5">DSM 6368</strain>
    </source>
</reference>
<dbReference type="PROSITE" id="PS52015">
    <property type="entry name" value="TONB_CTD"/>
    <property type="match status" value="1"/>
</dbReference>
<feature type="transmembrane region" description="Helical" evidence="1">
    <location>
        <begin position="6"/>
        <end position="23"/>
    </location>
</feature>
<keyword evidence="1" id="KW-1133">Transmembrane helix</keyword>
<dbReference type="InterPro" id="IPR037682">
    <property type="entry name" value="TonB_C"/>
</dbReference>
<dbReference type="Pfam" id="PF05569">
    <property type="entry name" value="Peptidase_M56"/>
    <property type="match status" value="1"/>
</dbReference>
<evidence type="ECO:0000313" key="3">
    <source>
        <dbReference type="EMBL" id="OXB05752.1"/>
    </source>
</evidence>
<dbReference type="EMBL" id="FRBX01000002">
    <property type="protein sequence ID" value="SHM09697.1"/>
    <property type="molecule type" value="Genomic_DNA"/>
</dbReference>
<feature type="transmembrane region" description="Helical" evidence="1">
    <location>
        <begin position="264"/>
        <end position="282"/>
    </location>
</feature>
<feature type="transmembrane region" description="Helical" evidence="1">
    <location>
        <begin position="35"/>
        <end position="53"/>
    </location>
</feature>
<dbReference type="Proteomes" id="UP000184216">
    <property type="component" value="Unassembled WGS sequence"/>
</dbReference>
<sequence length="408" mass="47014">MINYLLKSGMLLLIFYAVYKLWLENEKMFRFNRAYLLLSLVFSFVIPLQLISVRPLLGNTLSVIQLDGVVIRTSNVVLNNDNSEQLMISVLSIIYLVVVLLFTVQFFVNLYSFYNKTKINSKQLLNDVEVVLIEEPTLPHSFWNSVFINKEEFETGKIPLELIAHEKAHLKQKHTLDILFIEVLQIVFWFNPLIVLFKKAIKLNHEFLADEEVNTQFESVTRYQKLLLNFASNKNTIALASNLNYLITKKRLIMMTKKESRFKMTFKVLIVSIVCVLSLFVFSSETIAQKVKDKSDYDKMIVKDSNDCMDKQPEYPGGIEEFYKLVGMNFKIPAAVSKQKLEGKAIIEFMVERDGSLSEFKIVKDLGYGIGNEAIRAIKLSPKWIPGTKDGKPARVLYTMPITVQTEK</sequence>
<proteinExistence type="predicted"/>
<gene>
    <name evidence="3" type="ORF">B0A72_06985</name>
    <name evidence="4" type="ORF">SAMN05444387_1909</name>
</gene>
<feature type="domain" description="TonB C-terminal" evidence="2">
    <location>
        <begin position="317"/>
        <end position="408"/>
    </location>
</feature>
<dbReference type="Proteomes" id="UP000198431">
    <property type="component" value="Unassembled WGS sequence"/>
</dbReference>
<dbReference type="PANTHER" id="PTHR33446:SF2">
    <property type="entry name" value="PROTEIN TONB"/>
    <property type="match status" value="1"/>
</dbReference>
<dbReference type="RefSeq" id="WP_073394753.1">
    <property type="nucleotide sequence ID" value="NZ_FRBX01000002.1"/>
</dbReference>
<keyword evidence="5" id="KW-1185">Reference proteome</keyword>
<evidence type="ECO:0000256" key="1">
    <source>
        <dbReference type="SAM" id="Phobius"/>
    </source>
</evidence>
<dbReference type="SUPFAM" id="SSF74653">
    <property type="entry name" value="TolA/TonB C-terminal domain"/>
    <property type="match status" value="1"/>
</dbReference>
<dbReference type="PANTHER" id="PTHR33446">
    <property type="entry name" value="PROTEIN TONB-RELATED"/>
    <property type="match status" value="1"/>
</dbReference>
<name>A0AB36P3E2_9FLAO</name>
<dbReference type="Gene3D" id="3.30.1150.10">
    <property type="match status" value="1"/>
</dbReference>
<dbReference type="GO" id="GO:0098797">
    <property type="term" value="C:plasma membrane protein complex"/>
    <property type="evidence" value="ECO:0007669"/>
    <property type="project" value="TreeGrafter"/>
</dbReference>
<dbReference type="GO" id="GO:0031992">
    <property type="term" value="F:energy transducer activity"/>
    <property type="evidence" value="ECO:0007669"/>
    <property type="project" value="TreeGrafter"/>
</dbReference>
<dbReference type="InterPro" id="IPR051045">
    <property type="entry name" value="TonB-dependent_transducer"/>
</dbReference>
<organism evidence="3 6">
    <name type="scientific">Flavobacterium pectinovorum</name>
    <dbReference type="NCBI Taxonomy" id="29533"/>
    <lineage>
        <taxon>Bacteria</taxon>
        <taxon>Pseudomonadati</taxon>
        <taxon>Bacteroidota</taxon>
        <taxon>Flavobacteriia</taxon>
        <taxon>Flavobacteriales</taxon>
        <taxon>Flavobacteriaceae</taxon>
        <taxon>Flavobacterium</taxon>
    </lineage>
</organism>
<evidence type="ECO:0000313" key="5">
    <source>
        <dbReference type="Proteomes" id="UP000184216"/>
    </source>
</evidence>